<feature type="transmembrane region" description="Helical" evidence="1">
    <location>
        <begin position="6"/>
        <end position="26"/>
    </location>
</feature>
<dbReference type="InterPro" id="IPR052173">
    <property type="entry name" value="Beta-lactam_resp_regulator"/>
</dbReference>
<reference evidence="3 4" key="1">
    <citation type="submission" date="2013-04" db="EMBL/GenBank/DDBJ databases">
        <title>Zunongwangia sp. 22II14-10F7 Genome Sequencing.</title>
        <authorList>
            <person name="Lai Q."/>
            <person name="Shao Z."/>
        </authorList>
    </citation>
    <scope>NUCLEOTIDE SEQUENCE [LARGE SCALE GENOMIC DNA]</scope>
    <source>
        <strain evidence="3 4">22II14-10F7</strain>
    </source>
</reference>
<evidence type="ECO:0000313" key="4">
    <source>
        <dbReference type="Proteomes" id="UP000192746"/>
    </source>
</evidence>
<dbReference type="CDD" id="cd07341">
    <property type="entry name" value="M56_BlaR1_MecR1_like"/>
    <property type="match status" value="1"/>
</dbReference>
<dbReference type="PANTHER" id="PTHR34978:SF3">
    <property type="entry name" value="SLR0241 PROTEIN"/>
    <property type="match status" value="1"/>
</dbReference>
<comment type="caution">
    <text evidence="3">The sequence shown here is derived from an EMBL/GenBank/DDBJ whole genome shotgun (WGS) entry which is preliminary data.</text>
</comment>
<dbReference type="OrthoDB" id="1522859at2"/>
<dbReference type="AlphaFoldDB" id="A0A1Y1T0Q8"/>
<evidence type="ECO:0000313" key="3">
    <source>
        <dbReference type="EMBL" id="ORL44392.1"/>
    </source>
</evidence>
<dbReference type="STRING" id="1185767.IIF7_15455"/>
<accession>A0A1Y1T0Q8</accession>
<evidence type="ECO:0000256" key="1">
    <source>
        <dbReference type="SAM" id="Phobius"/>
    </source>
</evidence>
<name>A0A1Y1T0Q8_9FLAO</name>
<organism evidence="3 4">
    <name type="scientific">Zunongwangia atlantica 22II14-10F7</name>
    <dbReference type="NCBI Taxonomy" id="1185767"/>
    <lineage>
        <taxon>Bacteria</taxon>
        <taxon>Pseudomonadati</taxon>
        <taxon>Bacteroidota</taxon>
        <taxon>Flavobacteriia</taxon>
        <taxon>Flavobacteriales</taxon>
        <taxon>Flavobacteriaceae</taxon>
        <taxon>Zunongwangia</taxon>
    </lineage>
</organism>
<dbReference type="Proteomes" id="UP000192746">
    <property type="component" value="Unassembled WGS sequence"/>
</dbReference>
<feature type="transmembrane region" description="Helical" evidence="1">
    <location>
        <begin position="94"/>
        <end position="115"/>
    </location>
</feature>
<keyword evidence="1" id="KW-0472">Membrane</keyword>
<feature type="transmembrane region" description="Helical" evidence="1">
    <location>
        <begin position="38"/>
        <end position="56"/>
    </location>
</feature>
<dbReference type="Pfam" id="PF05569">
    <property type="entry name" value="Peptidase_M56"/>
    <property type="match status" value="1"/>
</dbReference>
<protein>
    <submittedName>
        <fullName evidence="3">BlaR1 peptidase M56 family protein</fullName>
    </submittedName>
</protein>
<feature type="transmembrane region" description="Helical" evidence="1">
    <location>
        <begin position="179"/>
        <end position="198"/>
    </location>
</feature>
<dbReference type="PANTHER" id="PTHR34978">
    <property type="entry name" value="POSSIBLE SENSOR-TRANSDUCER PROTEIN BLAR"/>
    <property type="match status" value="1"/>
</dbReference>
<dbReference type="InterPro" id="IPR037066">
    <property type="entry name" value="Plug_dom_sf"/>
</dbReference>
<dbReference type="Gene3D" id="2.170.130.10">
    <property type="entry name" value="TonB-dependent receptor, plug domain"/>
    <property type="match status" value="2"/>
</dbReference>
<keyword evidence="1" id="KW-1133">Transmembrane helix</keyword>
<dbReference type="RefSeq" id="WP_084842609.1">
    <property type="nucleotide sequence ID" value="NZ_ARYN01000015.1"/>
</dbReference>
<feature type="domain" description="Peptidase M56" evidence="2">
    <location>
        <begin position="145"/>
        <end position="255"/>
    </location>
</feature>
<dbReference type="EMBL" id="ARYN01000015">
    <property type="protein sequence ID" value="ORL44392.1"/>
    <property type="molecule type" value="Genomic_DNA"/>
</dbReference>
<sequence length="720" mass="82559">MQDVLIYLLKSSALIGLFYFAYFLLLKQETSFMQNRKFLLVGLVSSLVLPFIYFTQKEYIEAQGSNAPYIAFTEFAPQENLPIEEPIDWWQIGFYVYLLGIAIMAFKFLFQLYSLQRIINSGKQKRFKTLKLVRTSKNIKPFSFFKHIVFNPEKHNEKDLKLILKHEQIHAKQWHSLDVIFTSLLCVVFWFNPFIWLYKKVVIQNLEFLADQDAVANIPSKKEYQKALVMATVGLQPAMSNQFYQSFIKKRIIMLNKSKKKNTPWKTLLVIPFLCLFLYSFNLKKESIVLDSSPKLNLNQEIDTVKNKSILGNVSFEEDTEAAKNDNQKLPIRSKAFDVLGEKPLYILDDKSYTKSEIEGKAITFEAVQIMKPTTAKQQYGKHAKDGAVLLSKTELIDDLQKFYKNLDRKEEAVELQFLTITSAKKPEILTLKKEASSVKTTHKADAPSEEKTKPSQKRNLTRIVNFSSPIKSNDTLFILDGIIQKDRTFLNHLEKKDIENTTYLKGAEATALYGAQASKYGVKIYTTKVRNSSKVENQKSLDTLKTAVRIRNISNQQGQPLYVLNGEVISIKEFEKIVPADIKALYVLKDKSAATKYKGQHTENGVVEIYTNDYKGDIPIQTTSKVFVYTINPYETDAAINGMIKKIKKAYDVDVDIKKLHRNDEGLIDNIKMKSRQSGSSSWNVTYSASNSSDHVETIYMIMDTENDAFKITNQTPGK</sequence>
<keyword evidence="4" id="KW-1185">Reference proteome</keyword>
<proteinExistence type="predicted"/>
<dbReference type="InterPro" id="IPR008756">
    <property type="entry name" value="Peptidase_M56"/>
</dbReference>
<gene>
    <name evidence="3" type="ORF">IIF7_15455</name>
</gene>
<evidence type="ECO:0000259" key="2">
    <source>
        <dbReference type="Pfam" id="PF05569"/>
    </source>
</evidence>
<keyword evidence="1" id="KW-0812">Transmembrane</keyword>